<gene>
    <name evidence="1" type="ORF">CAFE_09750</name>
</gene>
<organism evidence="1 2">
    <name type="scientific">Caproicibacter fermentans</name>
    <dbReference type="NCBI Taxonomy" id="2576756"/>
    <lineage>
        <taxon>Bacteria</taxon>
        <taxon>Bacillati</taxon>
        <taxon>Bacillota</taxon>
        <taxon>Clostridia</taxon>
        <taxon>Eubacteriales</taxon>
        <taxon>Acutalibacteraceae</taxon>
        <taxon>Caproicibacter</taxon>
    </lineage>
</organism>
<dbReference type="EMBL" id="VWXL01000024">
    <property type="protein sequence ID" value="MVB10293.1"/>
    <property type="molecule type" value="Genomic_DNA"/>
</dbReference>
<protein>
    <recommendedName>
        <fullName evidence="3">Peptidase M23 domain-containing protein</fullName>
    </recommendedName>
</protein>
<evidence type="ECO:0000313" key="1">
    <source>
        <dbReference type="EMBL" id="MVB10293.1"/>
    </source>
</evidence>
<proteinExistence type="predicted"/>
<evidence type="ECO:0000313" key="2">
    <source>
        <dbReference type="Proteomes" id="UP000469440"/>
    </source>
</evidence>
<name>A0A6N8HY77_9FIRM</name>
<dbReference type="CDD" id="cd12797">
    <property type="entry name" value="M23_peptidase"/>
    <property type="match status" value="1"/>
</dbReference>
<keyword evidence="2" id="KW-1185">Reference proteome</keyword>
<dbReference type="SUPFAM" id="SSF51261">
    <property type="entry name" value="Duplicated hybrid motif"/>
    <property type="match status" value="1"/>
</dbReference>
<evidence type="ECO:0008006" key="3">
    <source>
        <dbReference type="Google" id="ProtNLM"/>
    </source>
</evidence>
<dbReference type="AlphaFoldDB" id="A0A6N8HY77"/>
<comment type="caution">
    <text evidence="1">The sequence shown here is derived from an EMBL/GenBank/DDBJ whole genome shotgun (WGS) entry which is preliminary data.</text>
</comment>
<sequence length="238" mass="26719">MLPRLFGKLYGVLYIPAVETGIPAKVCGPLSRISSHDPWRPYYHVRPFLISSPAARDFVSCFVRYEKRTHTGSKKDGVKKKEIRTVAVPITDFNLVCAKLEKLLGRSVSDQEKFNSEKIYQKMLGTTAIDTSDASVSQSPSMKGMISPIGSSWRSIVTSEFGGRIDPINGSYSYHKGLDLGVPTGTPVRAAKDGTVLKTAYKRRRLWLLCDDRPRRWNCYIIRPLFQNTHFGGTSRQS</sequence>
<dbReference type="InterPro" id="IPR011055">
    <property type="entry name" value="Dup_hybrid_motif"/>
</dbReference>
<accession>A0A6N8HY77</accession>
<dbReference type="Gene3D" id="2.70.70.10">
    <property type="entry name" value="Glucose Permease (Domain IIA)"/>
    <property type="match status" value="1"/>
</dbReference>
<reference evidence="1 2" key="1">
    <citation type="submission" date="2019-09" db="EMBL/GenBank/DDBJ databases">
        <title>Genome sequence of Clostridium sp. EA1.</title>
        <authorList>
            <person name="Poehlein A."/>
            <person name="Bengelsdorf F.R."/>
            <person name="Daniel R."/>
        </authorList>
    </citation>
    <scope>NUCLEOTIDE SEQUENCE [LARGE SCALE GENOMIC DNA]</scope>
    <source>
        <strain evidence="1 2">EA1</strain>
    </source>
</reference>
<dbReference type="Proteomes" id="UP000469440">
    <property type="component" value="Unassembled WGS sequence"/>
</dbReference>